<gene>
    <name evidence="3" type="ORF">IAB07_02955</name>
</gene>
<evidence type="ECO:0000259" key="2">
    <source>
        <dbReference type="Pfam" id="PF03118"/>
    </source>
</evidence>
<name>A0A9D1MLH0_9FIRM</name>
<comment type="caution">
    <text evidence="3">The sequence shown here is derived from an EMBL/GenBank/DDBJ whole genome shotgun (WGS) entry which is preliminary data.</text>
</comment>
<feature type="region of interest" description="Disordered" evidence="1">
    <location>
        <begin position="1"/>
        <end position="25"/>
    </location>
</feature>
<evidence type="ECO:0000313" key="3">
    <source>
        <dbReference type="EMBL" id="HIU62713.1"/>
    </source>
</evidence>
<organism evidence="3 4">
    <name type="scientific">Candidatus Caccalectryoclostridium excrementigallinarum</name>
    <dbReference type="NCBI Taxonomy" id="2840710"/>
    <lineage>
        <taxon>Bacteria</taxon>
        <taxon>Bacillati</taxon>
        <taxon>Bacillota</taxon>
        <taxon>Clostridia</taxon>
        <taxon>Christensenellales</taxon>
        <taxon>Christensenellaceae</taxon>
        <taxon>Christensenellaceae incertae sedis</taxon>
        <taxon>Candidatus Caccalectryoclostridium</taxon>
    </lineage>
</organism>
<dbReference type="InterPro" id="IPR011260">
    <property type="entry name" value="RNAP_asu_C"/>
</dbReference>
<feature type="compositionally biased region" description="Basic residues" evidence="1">
    <location>
        <begin position="1"/>
        <end position="13"/>
    </location>
</feature>
<reference evidence="3" key="1">
    <citation type="submission" date="2020-10" db="EMBL/GenBank/DDBJ databases">
        <authorList>
            <person name="Gilroy R."/>
        </authorList>
    </citation>
    <scope>NUCLEOTIDE SEQUENCE</scope>
    <source>
        <strain evidence="3">9366</strain>
    </source>
</reference>
<feature type="compositionally biased region" description="Basic and acidic residues" evidence="1">
    <location>
        <begin position="128"/>
        <end position="158"/>
    </location>
</feature>
<accession>A0A9D1MLH0</accession>
<dbReference type="SUPFAM" id="SSF69360">
    <property type="entry name" value="Cell wall binding repeat"/>
    <property type="match status" value="1"/>
</dbReference>
<evidence type="ECO:0000313" key="4">
    <source>
        <dbReference type="Proteomes" id="UP000824145"/>
    </source>
</evidence>
<dbReference type="Pfam" id="PF03118">
    <property type="entry name" value="RNA_pol_A_CTD"/>
    <property type="match status" value="1"/>
</dbReference>
<feature type="compositionally biased region" description="Basic and acidic residues" evidence="1">
    <location>
        <begin position="91"/>
        <end position="119"/>
    </location>
</feature>
<dbReference type="PANTHER" id="PTHR37841">
    <property type="entry name" value="GLR2918 PROTEIN"/>
    <property type="match status" value="1"/>
</dbReference>
<dbReference type="PANTHER" id="PTHR37841:SF1">
    <property type="entry name" value="DUF3298 DOMAIN-CONTAINING PROTEIN"/>
    <property type="match status" value="1"/>
</dbReference>
<dbReference type="GO" id="GO:0006351">
    <property type="term" value="P:DNA-templated transcription"/>
    <property type="evidence" value="ECO:0007669"/>
    <property type="project" value="InterPro"/>
</dbReference>
<protein>
    <submittedName>
        <fullName evidence="3">WG repeat-containing protein</fullName>
    </submittedName>
</protein>
<dbReference type="Gene3D" id="1.10.150.20">
    <property type="entry name" value="5' to 3' exonuclease, C-terminal subdomain"/>
    <property type="match status" value="1"/>
</dbReference>
<dbReference type="Pfam" id="PF14903">
    <property type="entry name" value="WG_beta_rep"/>
    <property type="match status" value="3"/>
</dbReference>
<sequence>MDKKFVHNRRRRPQGQQYKPQGDPAALAKPVEELNLRENTLAALKAGGVKTAQDLARRREREMYKVQNIGKRDIFEIKKALEGLGLGFRKEEEAPRREENAARAEGAKPQREKSEKGAPSEKCVQKKKSAEGKKPFPERRENRPEGEKNAGRGGKKNADALNRELSRLYAGMTINEIIMGGKRRRPAFIPYPKEGIKQGDLIKFYRAGKWGYKDWKGNVIISPQYDEAFPFRGDRAGVEENGLIGYIDKKNNKVIECKYDCGTSFSEGLAAVSMGDKSGYIDENGEEVTGLIYDVATPFCEGKAVVRADERWGVLDRQTLKVLWR</sequence>
<feature type="domain" description="RNA polymerase alpha subunit C-terminal" evidence="2">
    <location>
        <begin position="24"/>
        <end position="82"/>
    </location>
</feature>
<dbReference type="SUPFAM" id="SSF47789">
    <property type="entry name" value="C-terminal domain of RNA polymerase alpha subunit"/>
    <property type="match status" value="1"/>
</dbReference>
<dbReference type="Proteomes" id="UP000824145">
    <property type="component" value="Unassembled WGS sequence"/>
</dbReference>
<dbReference type="GO" id="GO:0003899">
    <property type="term" value="F:DNA-directed RNA polymerase activity"/>
    <property type="evidence" value="ECO:0007669"/>
    <property type="project" value="InterPro"/>
</dbReference>
<dbReference type="InterPro" id="IPR032774">
    <property type="entry name" value="WG_beta_rep"/>
</dbReference>
<evidence type="ECO:0000256" key="1">
    <source>
        <dbReference type="SAM" id="MobiDB-lite"/>
    </source>
</evidence>
<dbReference type="GO" id="GO:0003677">
    <property type="term" value="F:DNA binding"/>
    <property type="evidence" value="ECO:0007669"/>
    <property type="project" value="InterPro"/>
</dbReference>
<reference evidence="3" key="2">
    <citation type="journal article" date="2021" name="PeerJ">
        <title>Extensive microbial diversity within the chicken gut microbiome revealed by metagenomics and culture.</title>
        <authorList>
            <person name="Gilroy R."/>
            <person name="Ravi A."/>
            <person name="Getino M."/>
            <person name="Pursley I."/>
            <person name="Horton D.L."/>
            <person name="Alikhan N.F."/>
            <person name="Baker D."/>
            <person name="Gharbi K."/>
            <person name="Hall N."/>
            <person name="Watson M."/>
            <person name="Adriaenssens E.M."/>
            <person name="Foster-Nyarko E."/>
            <person name="Jarju S."/>
            <person name="Secka A."/>
            <person name="Antonio M."/>
            <person name="Oren A."/>
            <person name="Chaudhuri R.R."/>
            <person name="La Ragione R."/>
            <person name="Hildebrand F."/>
            <person name="Pallen M.J."/>
        </authorList>
    </citation>
    <scope>NUCLEOTIDE SEQUENCE</scope>
    <source>
        <strain evidence="3">9366</strain>
    </source>
</reference>
<dbReference type="EMBL" id="DVNJ01000015">
    <property type="protein sequence ID" value="HIU62713.1"/>
    <property type="molecule type" value="Genomic_DNA"/>
</dbReference>
<proteinExistence type="predicted"/>
<dbReference type="AlphaFoldDB" id="A0A9D1MLH0"/>
<feature type="region of interest" description="Disordered" evidence="1">
    <location>
        <begin position="91"/>
        <end position="158"/>
    </location>
</feature>